<comment type="caution">
    <text evidence="2">The sequence shown here is derived from an EMBL/GenBank/DDBJ whole genome shotgun (WGS) entry which is preliminary data.</text>
</comment>
<proteinExistence type="predicted"/>
<dbReference type="GO" id="GO:0016787">
    <property type="term" value="F:hydrolase activity"/>
    <property type="evidence" value="ECO:0007669"/>
    <property type="project" value="UniProtKB-KW"/>
</dbReference>
<reference evidence="2 3" key="1">
    <citation type="submission" date="2018-08" db="EMBL/GenBank/DDBJ databases">
        <title>A genome reference for cultivated species of the human gut microbiota.</title>
        <authorList>
            <person name="Zou Y."/>
            <person name="Xue W."/>
            <person name="Luo G."/>
        </authorList>
    </citation>
    <scope>NUCLEOTIDE SEQUENCE [LARGE SCALE GENOMIC DNA]</scope>
    <source>
        <strain evidence="2 3">AF24-29</strain>
    </source>
</reference>
<keyword evidence="3" id="KW-1185">Reference proteome</keyword>
<sequence length="310" mass="34133">MRKTTRRRPVRRSKKTAKVTLGSLLGAFILAGLSYFSPQWLPESDALRNNAAATPVHTQVNSALTVHFIDVGQADAILIQSGAEAMIIDAGNNADAKLVTDYLQQQGITHLKYAIGTHAHEDHVGSLDAVLYSFDVETVMLPQRTLDSKTYKDVIQAIETTQTPLIHPQPGDIFTLGEDQFTILGPLSEEYSEVNNSSIVLRYVHGQTSILFTGDMQAQSEKDVLASYANMQADILKAPHHGSETSSTQAFLEAVNPRDVILSVGLNNDYNLPSEDVLKRYEKMGFSIYRTDQLGTILIESDGVNYTIHN</sequence>
<dbReference type="InterPro" id="IPR052159">
    <property type="entry name" value="Competence_DNA_uptake"/>
</dbReference>
<name>A0A412G2Y5_9FIRM</name>
<dbReference type="Proteomes" id="UP000284178">
    <property type="component" value="Unassembled WGS sequence"/>
</dbReference>
<dbReference type="RefSeq" id="WP_117894844.1">
    <property type="nucleotide sequence ID" value="NZ_CABJCV010000008.1"/>
</dbReference>
<keyword evidence="2" id="KW-0378">Hydrolase</keyword>
<evidence type="ECO:0000313" key="3">
    <source>
        <dbReference type="Proteomes" id="UP000284178"/>
    </source>
</evidence>
<protein>
    <submittedName>
        <fullName evidence="2">MBL fold metallo-hydrolase</fullName>
    </submittedName>
</protein>
<dbReference type="EMBL" id="QRUP01000008">
    <property type="protein sequence ID" value="RGR74767.1"/>
    <property type="molecule type" value="Genomic_DNA"/>
</dbReference>
<dbReference type="GeneID" id="83015401"/>
<dbReference type="Pfam" id="PF00753">
    <property type="entry name" value="Lactamase_B"/>
    <property type="match status" value="1"/>
</dbReference>
<gene>
    <name evidence="2" type="ORF">DWY25_08285</name>
</gene>
<dbReference type="PANTHER" id="PTHR30619">
    <property type="entry name" value="DNA INTERNALIZATION/COMPETENCE PROTEIN COMEC/REC2"/>
    <property type="match status" value="1"/>
</dbReference>
<organism evidence="2 3">
    <name type="scientific">Holdemania filiformis</name>
    <dbReference type="NCBI Taxonomy" id="61171"/>
    <lineage>
        <taxon>Bacteria</taxon>
        <taxon>Bacillati</taxon>
        <taxon>Bacillota</taxon>
        <taxon>Erysipelotrichia</taxon>
        <taxon>Erysipelotrichales</taxon>
        <taxon>Erysipelotrichaceae</taxon>
        <taxon>Holdemania</taxon>
    </lineage>
</organism>
<dbReference type="SUPFAM" id="SSF56281">
    <property type="entry name" value="Metallo-hydrolase/oxidoreductase"/>
    <property type="match status" value="1"/>
</dbReference>
<accession>A0A412G2Y5</accession>
<dbReference type="PANTHER" id="PTHR30619:SF7">
    <property type="entry name" value="BETA-LACTAMASE DOMAIN PROTEIN"/>
    <property type="match status" value="1"/>
</dbReference>
<dbReference type="AlphaFoldDB" id="A0A412G2Y5"/>
<dbReference type="Gene3D" id="3.60.15.10">
    <property type="entry name" value="Ribonuclease Z/Hydroxyacylglutathione hydrolase-like"/>
    <property type="match status" value="1"/>
</dbReference>
<feature type="domain" description="Metallo-beta-lactamase" evidence="1">
    <location>
        <begin position="73"/>
        <end position="266"/>
    </location>
</feature>
<evidence type="ECO:0000313" key="2">
    <source>
        <dbReference type="EMBL" id="RGR74767.1"/>
    </source>
</evidence>
<dbReference type="CDD" id="cd07731">
    <property type="entry name" value="ComA-like_MBL-fold"/>
    <property type="match status" value="1"/>
</dbReference>
<dbReference type="InterPro" id="IPR036866">
    <property type="entry name" value="RibonucZ/Hydroxyglut_hydro"/>
</dbReference>
<evidence type="ECO:0000259" key="1">
    <source>
        <dbReference type="SMART" id="SM00849"/>
    </source>
</evidence>
<dbReference type="InterPro" id="IPR001279">
    <property type="entry name" value="Metallo-B-lactamas"/>
</dbReference>
<dbReference type="SMART" id="SM00849">
    <property type="entry name" value="Lactamase_B"/>
    <property type="match status" value="1"/>
</dbReference>
<dbReference type="InterPro" id="IPR035681">
    <property type="entry name" value="ComA-like_MBL"/>
</dbReference>